<reference evidence="1" key="1">
    <citation type="submission" date="2016-06" db="EMBL/GenBank/DDBJ databases">
        <title>Draft Genome sequence of the fungus Inonotus baumii.</title>
        <authorList>
            <person name="Zhu H."/>
            <person name="Lin W."/>
        </authorList>
    </citation>
    <scope>NUCLEOTIDE SEQUENCE</scope>
    <source>
        <strain evidence="1">821</strain>
    </source>
</reference>
<accession>A0A9Q5NAR3</accession>
<dbReference type="EMBL" id="LNZH02000127">
    <property type="protein sequence ID" value="OCB90528.1"/>
    <property type="molecule type" value="Genomic_DNA"/>
</dbReference>
<organism evidence="1 2">
    <name type="scientific">Sanghuangporus baumii</name>
    <name type="common">Phellinus baumii</name>
    <dbReference type="NCBI Taxonomy" id="108892"/>
    <lineage>
        <taxon>Eukaryota</taxon>
        <taxon>Fungi</taxon>
        <taxon>Dikarya</taxon>
        <taxon>Basidiomycota</taxon>
        <taxon>Agaricomycotina</taxon>
        <taxon>Agaricomycetes</taxon>
        <taxon>Hymenochaetales</taxon>
        <taxon>Hymenochaetaceae</taxon>
        <taxon>Sanghuangporus</taxon>
    </lineage>
</organism>
<evidence type="ECO:0000313" key="2">
    <source>
        <dbReference type="Proteomes" id="UP000757232"/>
    </source>
</evidence>
<protein>
    <submittedName>
        <fullName evidence="1">Uncharacterized protein</fullName>
    </submittedName>
</protein>
<proteinExistence type="predicted"/>
<evidence type="ECO:0000313" key="1">
    <source>
        <dbReference type="EMBL" id="OCB90528.1"/>
    </source>
</evidence>
<name>A0A9Q5NAR3_SANBA</name>
<gene>
    <name evidence="1" type="ORF">A7U60_g2262</name>
</gene>
<dbReference type="Proteomes" id="UP000757232">
    <property type="component" value="Unassembled WGS sequence"/>
</dbReference>
<sequence>MKFLDVKVLIPVFTVGARAIPTTSTLRQFLMDNRTSIQQVSSTTLTVDGHDISLWRFTCLDGNVTSAALTPDIPSRHLKTQQLINA</sequence>
<comment type="caution">
    <text evidence="1">The sequence shown here is derived from an EMBL/GenBank/DDBJ whole genome shotgun (WGS) entry which is preliminary data.</text>
</comment>
<dbReference type="AlphaFoldDB" id="A0A9Q5NAR3"/>
<keyword evidence="2" id="KW-1185">Reference proteome</keyword>